<accession>A0A1W6NZ01</accession>
<dbReference type="STRING" id="92947.BVG79_01098"/>
<name>A0A1W6NZ01_9RHOB</name>
<dbReference type="KEGG" id="kro:BVG79_01098"/>
<dbReference type="AlphaFoldDB" id="A0A1W6NZ01"/>
<dbReference type="Proteomes" id="UP000242447">
    <property type="component" value="Chromosome"/>
</dbReference>
<reference evidence="1 2" key="1">
    <citation type="submission" date="2017-02" db="EMBL/GenBank/DDBJ databases">
        <title>Ketogulonicigenium robustum SPU B003 Genome sequencing and assembly.</title>
        <authorList>
            <person name="Li Y."/>
            <person name="Liu L."/>
            <person name="Wang C."/>
            <person name="Zhang M."/>
            <person name="Zhang T."/>
            <person name="Zhang Y."/>
        </authorList>
    </citation>
    <scope>NUCLEOTIDE SEQUENCE [LARGE SCALE GENOMIC DNA]</scope>
    <source>
        <strain evidence="1 2">SPU_B003</strain>
    </source>
</reference>
<protein>
    <submittedName>
        <fullName evidence="1">Uncharacterized protein</fullName>
    </submittedName>
</protein>
<sequence>MIQGQPFTQTWLFRDKATGQSVNMAGWTGQVSFACGQAIEPLPLSILPSGRIMLNLTAEQVDDLGHGTYQINLNAPSPDFNEVWQGTVFVAEAV</sequence>
<proteinExistence type="predicted"/>
<gene>
    <name evidence="1" type="ORF">BVG79_01098</name>
</gene>
<dbReference type="EMBL" id="CP019937">
    <property type="protein sequence ID" value="ARO14444.1"/>
    <property type="molecule type" value="Genomic_DNA"/>
</dbReference>
<organism evidence="1 2">
    <name type="scientific">Ketogulonicigenium robustum</name>
    <dbReference type="NCBI Taxonomy" id="92947"/>
    <lineage>
        <taxon>Bacteria</taxon>
        <taxon>Pseudomonadati</taxon>
        <taxon>Pseudomonadota</taxon>
        <taxon>Alphaproteobacteria</taxon>
        <taxon>Rhodobacterales</taxon>
        <taxon>Roseobacteraceae</taxon>
        <taxon>Ketogulonicigenium</taxon>
    </lineage>
</organism>
<keyword evidence="2" id="KW-1185">Reference proteome</keyword>
<evidence type="ECO:0000313" key="1">
    <source>
        <dbReference type="EMBL" id="ARO14444.1"/>
    </source>
</evidence>
<evidence type="ECO:0000313" key="2">
    <source>
        <dbReference type="Proteomes" id="UP000242447"/>
    </source>
</evidence>